<keyword evidence="3" id="KW-1185">Reference proteome</keyword>
<protein>
    <submittedName>
        <fullName evidence="2">Uncharacterized protein</fullName>
    </submittedName>
</protein>
<evidence type="ECO:0000313" key="3">
    <source>
        <dbReference type="Proteomes" id="UP000268093"/>
    </source>
</evidence>
<proteinExistence type="predicted"/>
<comment type="caution">
    <text evidence="2">The sequence shown here is derived from an EMBL/GenBank/DDBJ whole genome shotgun (WGS) entry which is preliminary data.</text>
</comment>
<feature type="region of interest" description="Disordered" evidence="1">
    <location>
        <begin position="88"/>
        <end position="109"/>
    </location>
</feature>
<evidence type="ECO:0000313" key="2">
    <source>
        <dbReference type="EMBL" id="RUO97099.1"/>
    </source>
</evidence>
<accession>A0A433A350</accession>
<gene>
    <name evidence="2" type="ORF">BC936DRAFT_140988</name>
</gene>
<dbReference type="Proteomes" id="UP000268093">
    <property type="component" value="Unassembled WGS sequence"/>
</dbReference>
<reference evidence="2 3" key="1">
    <citation type="journal article" date="2018" name="New Phytol.">
        <title>Phylogenomics of Endogonaceae and evolution of mycorrhizas within Mucoromycota.</title>
        <authorList>
            <person name="Chang Y."/>
            <person name="Desiro A."/>
            <person name="Na H."/>
            <person name="Sandor L."/>
            <person name="Lipzen A."/>
            <person name="Clum A."/>
            <person name="Barry K."/>
            <person name="Grigoriev I.V."/>
            <person name="Martin F.M."/>
            <person name="Stajich J.E."/>
            <person name="Smith M.E."/>
            <person name="Bonito G."/>
            <person name="Spatafora J.W."/>
        </authorList>
    </citation>
    <scope>NUCLEOTIDE SEQUENCE [LARGE SCALE GENOMIC DNA]</scope>
    <source>
        <strain evidence="2 3">GMNB39</strain>
    </source>
</reference>
<evidence type="ECO:0000256" key="1">
    <source>
        <dbReference type="SAM" id="MobiDB-lite"/>
    </source>
</evidence>
<dbReference type="AlphaFoldDB" id="A0A433A350"/>
<organism evidence="2 3">
    <name type="scientific">Jimgerdemannia flammicorona</name>
    <dbReference type="NCBI Taxonomy" id="994334"/>
    <lineage>
        <taxon>Eukaryota</taxon>
        <taxon>Fungi</taxon>
        <taxon>Fungi incertae sedis</taxon>
        <taxon>Mucoromycota</taxon>
        <taxon>Mucoromycotina</taxon>
        <taxon>Endogonomycetes</taxon>
        <taxon>Endogonales</taxon>
        <taxon>Endogonaceae</taxon>
        <taxon>Jimgerdemannia</taxon>
    </lineage>
</organism>
<dbReference type="EMBL" id="RBNI01018445">
    <property type="protein sequence ID" value="RUO97099.1"/>
    <property type="molecule type" value="Genomic_DNA"/>
</dbReference>
<sequence length="218" mass="24938">MHFLQSRFFWGNPSFCHPPNRPKLKTSHARLVTQIAWDPGDCSPQRHPIGFVIVAGPRNVHLRSFRTTASLPFQFLYSFQYHGHNLHINPVPTSQRPTPSPLKPKSVNDPTLTPRIAALSVPKPVVAAFHLLNDDITRAHDLSQSMEGEPVADLTQAFLHRREGDYWNSKYWLQRVPERLVKEVVGDGGKKAVIEFVDKCETVGREGMRSWKRYRRGN</sequence>
<dbReference type="OrthoDB" id="2306919at2759"/>
<name>A0A433A350_9FUNG</name>